<sequence>MCHLCQSCSLCHVSTDAELIFADHAGRFYARQYGFPPMAGRLLGYLIVCDPPQQTIAGLSEVLLASRSAITGAVKLLETYQLVRRTRAAGERVDHFSIDPARIEPKGFDATIHREQAALMREGLALLPDDSSIRRAVLEELAALADFLSERLPELRDEWRVHRDKLRAEGRLSDPGGAGST</sequence>
<comment type="caution">
    <text evidence="4">The sequence shown here is derived from an EMBL/GenBank/DDBJ whole genome shotgun (WGS) entry which is preliminary data.</text>
</comment>
<reference evidence="5" key="1">
    <citation type="journal article" date="2019" name="Int. J. Syst. Evol. Microbiol.">
        <title>The Global Catalogue of Microorganisms (GCM) 10K type strain sequencing project: providing services to taxonomists for standard genome sequencing and annotation.</title>
        <authorList>
            <consortium name="The Broad Institute Genomics Platform"/>
            <consortium name="The Broad Institute Genome Sequencing Center for Infectious Disease"/>
            <person name="Wu L."/>
            <person name="Ma J."/>
        </authorList>
    </citation>
    <scope>NUCLEOTIDE SEQUENCE [LARGE SCALE GENOMIC DNA]</scope>
    <source>
        <strain evidence="5">JCM 9377</strain>
    </source>
</reference>
<evidence type="ECO:0000256" key="2">
    <source>
        <dbReference type="ARBA" id="ARBA00023125"/>
    </source>
</evidence>
<dbReference type="Gene3D" id="1.10.10.10">
    <property type="entry name" value="Winged helix-like DNA-binding domain superfamily/Winged helix DNA-binding domain"/>
    <property type="match status" value="1"/>
</dbReference>
<organism evidence="4 5">
    <name type="scientific">Actinocorallia longicatena</name>
    <dbReference type="NCBI Taxonomy" id="111803"/>
    <lineage>
        <taxon>Bacteria</taxon>
        <taxon>Bacillati</taxon>
        <taxon>Actinomycetota</taxon>
        <taxon>Actinomycetes</taxon>
        <taxon>Streptosporangiales</taxon>
        <taxon>Thermomonosporaceae</taxon>
        <taxon>Actinocorallia</taxon>
    </lineage>
</organism>
<dbReference type="InterPro" id="IPR036390">
    <property type="entry name" value="WH_DNA-bd_sf"/>
</dbReference>
<gene>
    <name evidence="4" type="ORF">GCM10010468_43270</name>
</gene>
<dbReference type="InterPro" id="IPR036388">
    <property type="entry name" value="WH-like_DNA-bd_sf"/>
</dbReference>
<dbReference type="SUPFAM" id="SSF46785">
    <property type="entry name" value="Winged helix' DNA-binding domain"/>
    <property type="match status" value="1"/>
</dbReference>
<keyword evidence="3" id="KW-0804">Transcription</keyword>
<evidence type="ECO:0000313" key="5">
    <source>
        <dbReference type="Proteomes" id="UP001501237"/>
    </source>
</evidence>
<evidence type="ECO:0000256" key="3">
    <source>
        <dbReference type="ARBA" id="ARBA00023163"/>
    </source>
</evidence>
<dbReference type="PANTHER" id="PTHR38465:SF2">
    <property type="entry name" value="HTH-TYPE TRANSCRIPTIONAL REGULATOR MMPR5"/>
    <property type="match status" value="1"/>
</dbReference>
<accession>A0ABP6QCT1</accession>
<name>A0ABP6QCT1_9ACTN</name>
<proteinExistence type="predicted"/>
<keyword evidence="2" id="KW-0238">DNA-binding</keyword>
<evidence type="ECO:0000313" key="4">
    <source>
        <dbReference type="EMBL" id="GAA3219299.1"/>
    </source>
</evidence>
<dbReference type="PANTHER" id="PTHR38465">
    <property type="entry name" value="HTH-TYPE TRANSCRIPTIONAL REGULATOR MJ1563-RELATED"/>
    <property type="match status" value="1"/>
</dbReference>
<dbReference type="EMBL" id="BAAAUV010000010">
    <property type="protein sequence ID" value="GAA3219299.1"/>
    <property type="molecule type" value="Genomic_DNA"/>
</dbReference>
<evidence type="ECO:0000256" key="1">
    <source>
        <dbReference type="ARBA" id="ARBA00023015"/>
    </source>
</evidence>
<dbReference type="InterPro" id="IPR052362">
    <property type="entry name" value="HTH-GbsR_regulator"/>
</dbReference>
<keyword evidence="5" id="KW-1185">Reference proteome</keyword>
<protein>
    <submittedName>
        <fullName evidence="4">MarR family transcriptional regulator</fullName>
    </submittedName>
</protein>
<dbReference type="Proteomes" id="UP001501237">
    <property type="component" value="Unassembled WGS sequence"/>
</dbReference>
<keyword evidence="1" id="KW-0805">Transcription regulation</keyword>